<evidence type="ECO:0008006" key="3">
    <source>
        <dbReference type="Google" id="ProtNLM"/>
    </source>
</evidence>
<sequence length="306" mass="35981">MGMISLLRWNVRGLNGPNKQNEVKLLCNKQQLGLISLLKTKIKKNSRDKIVESIFGGWNHIHNLDTHYNGRIMVVWRPDYIPHKLSFIVSFVYAFNTREERNELWSMLQAIHRSHRKPWLVLGEFNVVLHVEDKISGNSISLTEVVDFATCIDNCGLIEHPHQGNQYTWSDKGGISDHCPIKVNIIEERKRKKSFFLYCNARGKILEFKRLVTEGWGVSIHECKMMQVVKKLKQLKKSLRRLNSQQFSNIHISYLVELYLQQQSKVTWLKLGDDYTRYFFLVIKPMRLKLATTQLRDENGQWRTDL</sequence>
<dbReference type="Proteomes" id="UP001311915">
    <property type="component" value="Unassembled WGS sequence"/>
</dbReference>
<dbReference type="SUPFAM" id="SSF56219">
    <property type="entry name" value="DNase I-like"/>
    <property type="match status" value="1"/>
</dbReference>
<dbReference type="InterPro" id="IPR036691">
    <property type="entry name" value="Endo/exonu/phosph_ase_sf"/>
</dbReference>
<evidence type="ECO:0000313" key="2">
    <source>
        <dbReference type="Proteomes" id="UP001311915"/>
    </source>
</evidence>
<dbReference type="AlphaFoldDB" id="A0AAV9LEM6"/>
<comment type="caution">
    <text evidence="1">The sequence shown here is derived from an EMBL/GenBank/DDBJ whole genome shotgun (WGS) entry which is preliminary data.</text>
</comment>
<dbReference type="PANTHER" id="PTHR33710">
    <property type="entry name" value="BNAC02G09200D PROTEIN"/>
    <property type="match status" value="1"/>
</dbReference>
<accession>A0AAV9LEM6</accession>
<name>A0AAV9LEM6_9SOLN</name>
<reference evidence="1 2" key="1">
    <citation type="submission" date="2023-10" db="EMBL/GenBank/DDBJ databases">
        <title>Genome-Wide Identification Analysis in wild type Solanum Pinnatisectum Reveals Some Genes Defensing Phytophthora Infestans.</title>
        <authorList>
            <person name="Sun C."/>
        </authorList>
    </citation>
    <scope>NUCLEOTIDE SEQUENCE [LARGE SCALE GENOMIC DNA]</scope>
    <source>
        <strain evidence="1">LQN</strain>
        <tissue evidence="1">Leaf</tissue>
    </source>
</reference>
<organism evidence="1 2">
    <name type="scientific">Solanum pinnatisectum</name>
    <name type="common">tansyleaf nightshade</name>
    <dbReference type="NCBI Taxonomy" id="50273"/>
    <lineage>
        <taxon>Eukaryota</taxon>
        <taxon>Viridiplantae</taxon>
        <taxon>Streptophyta</taxon>
        <taxon>Embryophyta</taxon>
        <taxon>Tracheophyta</taxon>
        <taxon>Spermatophyta</taxon>
        <taxon>Magnoliopsida</taxon>
        <taxon>eudicotyledons</taxon>
        <taxon>Gunneridae</taxon>
        <taxon>Pentapetalae</taxon>
        <taxon>asterids</taxon>
        <taxon>lamiids</taxon>
        <taxon>Solanales</taxon>
        <taxon>Solanaceae</taxon>
        <taxon>Solanoideae</taxon>
        <taxon>Solaneae</taxon>
        <taxon>Solanum</taxon>
    </lineage>
</organism>
<keyword evidence="2" id="KW-1185">Reference proteome</keyword>
<dbReference type="PANTHER" id="PTHR33710:SF78">
    <property type="entry name" value="ENDONUCLEASE_EXONUCLEASE_PHOSPHATASE DOMAIN-CONTAINING PROTEIN"/>
    <property type="match status" value="1"/>
</dbReference>
<dbReference type="EMBL" id="JAWPEI010000006">
    <property type="protein sequence ID" value="KAK4723752.1"/>
    <property type="molecule type" value="Genomic_DNA"/>
</dbReference>
<protein>
    <recommendedName>
        <fullName evidence="3">Reverse transcriptase</fullName>
    </recommendedName>
</protein>
<evidence type="ECO:0000313" key="1">
    <source>
        <dbReference type="EMBL" id="KAK4723752.1"/>
    </source>
</evidence>
<dbReference type="Gene3D" id="3.60.10.10">
    <property type="entry name" value="Endonuclease/exonuclease/phosphatase"/>
    <property type="match status" value="1"/>
</dbReference>
<proteinExistence type="predicted"/>
<gene>
    <name evidence="1" type="ORF">R3W88_026531</name>
</gene>